<dbReference type="PROSITE" id="PS50893">
    <property type="entry name" value="ABC_TRANSPORTER_2"/>
    <property type="match status" value="1"/>
</dbReference>
<dbReference type="EMBL" id="OE179149">
    <property type="protein sequence ID" value="CAD7567731.1"/>
    <property type="molecule type" value="Genomic_DNA"/>
</dbReference>
<dbReference type="SMART" id="SM00382">
    <property type="entry name" value="AAA"/>
    <property type="match status" value="1"/>
</dbReference>
<dbReference type="CDD" id="cd03214">
    <property type="entry name" value="ABC_Iron-Siderophores_B12_Hemin"/>
    <property type="match status" value="1"/>
</dbReference>
<feature type="transmembrane region" description="Helical" evidence="10">
    <location>
        <begin position="172"/>
        <end position="196"/>
    </location>
</feature>
<dbReference type="Pfam" id="PF00005">
    <property type="entry name" value="ABC_tran"/>
    <property type="match status" value="1"/>
</dbReference>
<comment type="subcellular location">
    <subcellularLocation>
        <location evidence="1">Cell membrane</location>
        <topology evidence="1">Multi-pass membrane protein</topology>
    </subcellularLocation>
</comment>
<dbReference type="SUPFAM" id="SSF52540">
    <property type="entry name" value="P-loop containing nucleoside triphosphate hydrolases"/>
    <property type="match status" value="1"/>
</dbReference>
<dbReference type="InterPro" id="IPR017871">
    <property type="entry name" value="ABC_transporter-like_CS"/>
</dbReference>
<dbReference type="InterPro" id="IPR003439">
    <property type="entry name" value="ABC_transporter-like_ATP-bd"/>
</dbReference>
<evidence type="ECO:0000256" key="4">
    <source>
        <dbReference type="ARBA" id="ARBA00022475"/>
    </source>
</evidence>
<comment type="similarity">
    <text evidence="2">Belongs to the binding-protein-dependent transport system permease family. FecCD subfamily.</text>
</comment>
<dbReference type="CDD" id="cd06550">
    <property type="entry name" value="TM_ABC_iron-siderophores_like"/>
    <property type="match status" value="1"/>
</dbReference>
<feature type="transmembrane region" description="Helical" evidence="10">
    <location>
        <begin position="29"/>
        <end position="49"/>
    </location>
</feature>
<protein>
    <submittedName>
        <fullName evidence="12">(California timema) hypothetical protein</fullName>
    </submittedName>
</protein>
<dbReference type="InterPro" id="IPR037294">
    <property type="entry name" value="ABC_BtuC-like"/>
</dbReference>
<feature type="transmembrane region" description="Helical" evidence="10">
    <location>
        <begin position="269"/>
        <end position="290"/>
    </location>
</feature>
<gene>
    <name evidence="12" type="ORF">TCMB3V08_LOCUS513</name>
</gene>
<evidence type="ECO:0000256" key="5">
    <source>
        <dbReference type="ARBA" id="ARBA00022692"/>
    </source>
</evidence>
<sequence>MTTETSLLAGEETLHHTMQNYHQVLRRRLIWIGVLLLAILASLILDFTLGPAGLSLETLWNTLLSPESVDAGTRVIVWDIRLPYALMALVVGLSLGLAGAEMQTILNNPLASPFTLGVSSAAAFGAALAIILGVGIPGIPDQWLISANAFVFALFAALMLDAVTRWTQVSSAGVVLFGIALVFTFNALVSMMQFIASEDTLQGLVFWTMGSLARASWEKLGVLSVALAILVPFSMMSSWKLTALRLGEDRAVSFGIDVRRLRLTTLLRISILSALAVAFVGPIGFIGLVAPHIARMMFGEDHRFYLPASALVGALVLSLASVASKNLLPGVIIPVGIVTSLIGGLTLRGFSAGYPKNKVIDNLNIAALPRGEITVLLGPNGCGKSTLLRALAGLNKGQGEMWLNGEDLMTQPFARRAKNVVYLPQSLPAGVHLHVLESIIVAQRASGGLHSASSEAEIMHLLEQLGIAHLAMRYLDQLSGGQKQLVGLAQSLIRRPALLLLDEPLSALDLNYQFHVMDLVRRETAQRNIVTVVVVHDINIALRHAQHALMLKQGALVAEGQPDKVITPATLAKVYGVDGRIEHCSRGIPQVMIDGLTGPALV</sequence>
<feature type="transmembrane region" description="Helical" evidence="10">
    <location>
        <begin position="302"/>
        <end position="320"/>
    </location>
</feature>
<evidence type="ECO:0000259" key="11">
    <source>
        <dbReference type="PROSITE" id="PS50893"/>
    </source>
</evidence>
<keyword evidence="7" id="KW-0067">ATP-binding</keyword>
<proteinExistence type="inferred from homology"/>
<keyword evidence="9 10" id="KW-0472">Membrane</keyword>
<evidence type="ECO:0000256" key="2">
    <source>
        <dbReference type="ARBA" id="ARBA00007935"/>
    </source>
</evidence>
<dbReference type="GO" id="GO:0005886">
    <property type="term" value="C:plasma membrane"/>
    <property type="evidence" value="ECO:0007669"/>
    <property type="project" value="UniProtKB-SubCell"/>
</dbReference>
<dbReference type="FunFam" id="1.10.3470.10:FF:000001">
    <property type="entry name" value="Vitamin B12 ABC transporter permease BtuC"/>
    <property type="match status" value="1"/>
</dbReference>
<dbReference type="SUPFAM" id="SSF81345">
    <property type="entry name" value="ABC transporter involved in vitamin B12 uptake, BtuC"/>
    <property type="match status" value="1"/>
</dbReference>
<keyword evidence="8 10" id="KW-1133">Transmembrane helix</keyword>
<dbReference type="PANTHER" id="PTHR30472:SF25">
    <property type="entry name" value="ABC TRANSPORTER PERMEASE PROTEIN MJ0876-RELATED"/>
    <property type="match status" value="1"/>
</dbReference>
<dbReference type="AlphaFoldDB" id="A0A7R9P2X6"/>
<dbReference type="Pfam" id="PF01032">
    <property type="entry name" value="FecCD"/>
    <property type="match status" value="1"/>
</dbReference>
<dbReference type="GO" id="GO:0022857">
    <property type="term" value="F:transmembrane transporter activity"/>
    <property type="evidence" value="ECO:0007669"/>
    <property type="project" value="InterPro"/>
</dbReference>
<dbReference type="GO" id="GO:0016887">
    <property type="term" value="F:ATP hydrolysis activity"/>
    <property type="evidence" value="ECO:0007669"/>
    <property type="project" value="InterPro"/>
</dbReference>
<feature type="transmembrane region" description="Helical" evidence="10">
    <location>
        <begin position="82"/>
        <end position="102"/>
    </location>
</feature>
<feature type="transmembrane region" description="Helical" evidence="10">
    <location>
        <begin position="327"/>
        <end position="347"/>
    </location>
</feature>
<keyword evidence="5 10" id="KW-0812">Transmembrane</keyword>
<keyword evidence="3" id="KW-0813">Transport</keyword>
<evidence type="ECO:0000256" key="6">
    <source>
        <dbReference type="ARBA" id="ARBA00022741"/>
    </source>
</evidence>
<accession>A0A7R9P2X6</accession>
<dbReference type="GO" id="GO:0005524">
    <property type="term" value="F:ATP binding"/>
    <property type="evidence" value="ECO:0007669"/>
    <property type="project" value="UniProtKB-KW"/>
</dbReference>
<keyword evidence="4" id="KW-1003">Cell membrane</keyword>
<dbReference type="PROSITE" id="PS00211">
    <property type="entry name" value="ABC_TRANSPORTER_1"/>
    <property type="match status" value="1"/>
</dbReference>
<dbReference type="InterPro" id="IPR000522">
    <property type="entry name" value="ABC_transptr_permease_BtuC"/>
</dbReference>
<organism evidence="12">
    <name type="scientific">Timema californicum</name>
    <name type="common">California timema</name>
    <name type="synonym">Walking stick</name>
    <dbReference type="NCBI Taxonomy" id="61474"/>
    <lineage>
        <taxon>Eukaryota</taxon>
        <taxon>Metazoa</taxon>
        <taxon>Ecdysozoa</taxon>
        <taxon>Arthropoda</taxon>
        <taxon>Hexapoda</taxon>
        <taxon>Insecta</taxon>
        <taxon>Pterygota</taxon>
        <taxon>Neoptera</taxon>
        <taxon>Polyneoptera</taxon>
        <taxon>Phasmatodea</taxon>
        <taxon>Timematodea</taxon>
        <taxon>Timematoidea</taxon>
        <taxon>Timematidae</taxon>
        <taxon>Timema</taxon>
    </lineage>
</organism>
<evidence type="ECO:0000313" key="12">
    <source>
        <dbReference type="EMBL" id="CAD7567731.1"/>
    </source>
</evidence>
<evidence type="ECO:0000256" key="7">
    <source>
        <dbReference type="ARBA" id="ARBA00022840"/>
    </source>
</evidence>
<dbReference type="Gene3D" id="1.10.3470.10">
    <property type="entry name" value="ABC transporter involved in vitamin B12 uptake, BtuC"/>
    <property type="match status" value="1"/>
</dbReference>
<feature type="transmembrane region" description="Helical" evidence="10">
    <location>
        <begin position="114"/>
        <end position="136"/>
    </location>
</feature>
<dbReference type="InterPro" id="IPR003593">
    <property type="entry name" value="AAA+_ATPase"/>
</dbReference>
<dbReference type="InterPro" id="IPR027417">
    <property type="entry name" value="P-loop_NTPase"/>
</dbReference>
<reference evidence="12" key="1">
    <citation type="submission" date="2020-11" db="EMBL/GenBank/DDBJ databases">
        <authorList>
            <person name="Tran Van P."/>
        </authorList>
    </citation>
    <scope>NUCLEOTIDE SEQUENCE</scope>
</reference>
<feature type="domain" description="ABC transporter" evidence="11">
    <location>
        <begin position="345"/>
        <end position="578"/>
    </location>
</feature>
<evidence type="ECO:0000256" key="1">
    <source>
        <dbReference type="ARBA" id="ARBA00004651"/>
    </source>
</evidence>
<feature type="transmembrane region" description="Helical" evidence="10">
    <location>
        <begin position="216"/>
        <end position="235"/>
    </location>
</feature>
<name>A0A7R9P2X6_TIMCA</name>
<dbReference type="GO" id="GO:0033214">
    <property type="term" value="P:siderophore-iron import into cell"/>
    <property type="evidence" value="ECO:0007669"/>
    <property type="project" value="TreeGrafter"/>
</dbReference>
<dbReference type="PANTHER" id="PTHR30472">
    <property type="entry name" value="FERRIC ENTEROBACTIN TRANSPORT SYSTEM PERMEASE PROTEIN"/>
    <property type="match status" value="1"/>
</dbReference>
<evidence type="ECO:0000256" key="9">
    <source>
        <dbReference type="ARBA" id="ARBA00023136"/>
    </source>
</evidence>
<dbReference type="Gene3D" id="3.40.50.300">
    <property type="entry name" value="P-loop containing nucleotide triphosphate hydrolases"/>
    <property type="match status" value="1"/>
</dbReference>
<evidence type="ECO:0000256" key="10">
    <source>
        <dbReference type="SAM" id="Phobius"/>
    </source>
</evidence>
<evidence type="ECO:0000256" key="8">
    <source>
        <dbReference type="ARBA" id="ARBA00022989"/>
    </source>
</evidence>
<keyword evidence="6" id="KW-0547">Nucleotide-binding</keyword>
<evidence type="ECO:0000256" key="3">
    <source>
        <dbReference type="ARBA" id="ARBA00022448"/>
    </source>
</evidence>
<feature type="transmembrane region" description="Helical" evidence="10">
    <location>
        <begin position="142"/>
        <end position="160"/>
    </location>
</feature>